<dbReference type="PANTHER" id="PTHR36051:SF2">
    <property type="entry name" value="DYNAMIN"/>
    <property type="match status" value="1"/>
</dbReference>
<gene>
    <name evidence="3" type="ORF">CK203_009247</name>
</gene>
<feature type="coiled-coil region" evidence="1">
    <location>
        <begin position="279"/>
        <end position="313"/>
    </location>
</feature>
<reference evidence="3 4" key="1">
    <citation type="journal article" date="2018" name="PLoS Genet.">
        <title>Population sequencing reveals clonal diversity and ancestral inbreeding in the grapevine cultivar Chardonnay.</title>
        <authorList>
            <person name="Roach M.J."/>
            <person name="Johnson D.L."/>
            <person name="Bohlmann J."/>
            <person name="van Vuuren H.J."/>
            <person name="Jones S.J."/>
            <person name="Pretorius I.S."/>
            <person name="Schmidt S.A."/>
            <person name="Borneman A.R."/>
        </authorList>
    </citation>
    <scope>NUCLEOTIDE SEQUENCE [LARGE SCALE GENOMIC DNA]</scope>
    <source>
        <strain evidence="4">cv. Chardonnay</strain>
        <tissue evidence="3">Leaf</tissue>
    </source>
</reference>
<dbReference type="Proteomes" id="UP000288805">
    <property type="component" value="Unassembled WGS sequence"/>
</dbReference>
<keyword evidence="1" id="KW-0175">Coiled coil</keyword>
<evidence type="ECO:0000313" key="4">
    <source>
        <dbReference type="Proteomes" id="UP000288805"/>
    </source>
</evidence>
<dbReference type="AlphaFoldDB" id="A0A438K2P5"/>
<name>A0A438K2P5_VITVI</name>
<evidence type="ECO:0000313" key="3">
    <source>
        <dbReference type="EMBL" id="RVX15484.1"/>
    </source>
</evidence>
<accession>A0A438K2P5</accession>
<feature type="compositionally biased region" description="Low complexity" evidence="2">
    <location>
        <begin position="200"/>
        <end position="220"/>
    </location>
</feature>
<organism evidence="3 4">
    <name type="scientific">Vitis vinifera</name>
    <name type="common">Grape</name>
    <dbReference type="NCBI Taxonomy" id="29760"/>
    <lineage>
        <taxon>Eukaryota</taxon>
        <taxon>Viridiplantae</taxon>
        <taxon>Streptophyta</taxon>
        <taxon>Embryophyta</taxon>
        <taxon>Tracheophyta</taxon>
        <taxon>Spermatophyta</taxon>
        <taxon>Magnoliopsida</taxon>
        <taxon>eudicotyledons</taxon>
        <taxon>Gunneridae</taxon>
        <taxon>Pentapetalae</taxon>
        <taxon>rosids</taxon>
        <taxon>Vitales</taxon>
        <taxon>Vitaceae</taxon>
        <taxon>Viteae</taxon>
        <taxon>Vitis</taxon>
    </lineage>
</organism>
<evidence type="ECO:0000256" key="1">
    <source>
        <dbReference type="SAM" id="Coils"/>
    </source>
</evidence>
<feature type="region of interest" description="Disordered" evidence="2">
    <location>
        <begin position="197"/>
        <end position="220"/>
    </location>
</feature>
<feature type="compositionally biased region" description="Polar residues" evidence="2">
    <location>
        <begin position="318"/>
        <end position="341"/>
    </location>
</feature>
<dbReference type="PANTHER" id="PTHR36051">
    <property type="entry name" value="DYNAMIN"/>
    <property type="match status" value="1"/>
</dbReference>
<comment type="caution">
    <text evidence="3">The sequence shown here is derived from an EMBL/GenBank/DDBJ whole genome shotgun (WGS) entry which is preliminary data.</text>
</comment>
<feature type="region of interest" description="Disordered" evidence="2">
    <location>
        <begin position="318"/>
        <end position="344"/>
    </location>
</feature>
<proteinExistence type="predicted"/>
<feature type="region of interest" description="Disordered" evidence="2">
    <location>
        <begin position="161"/>
        <end position="180"/>
    </location>
</feature>
<protein>
    <submittedName>
        <fullName evidence="3">Uncharacterized protein</fullName>
    </submittedName>
</protein>
<dbReference type="EMBL" id="QGNW01000018">
    <property type="protein sequence ID" value="RVX15484.1"/>
    <property type="molecule type" value="Genomic_DNA"/>
</dbReference>
<sequence>MFLYSLTDLSQGPNTLSKCDDRSYANPCTVRLNLICISGAIPVVNQVMGATRGATDAFSGVGRHVNDALRKLGAKNIEAGIGCGVGFGHGFGVGLAVKPGVVQKIQYCIVQTTTKMMMKFGILPNIPIGKDIIPPSLSSTVQGIIPPSLSSTGQGILSPSLQSGMSMTNEPSSQNTTGSVLQLATKLVEQTSYGLAGDATSNTGSTSGASTSKSSQGTSLVSQTGKVVTNILHDLTSTEGGNEVNELAERLRSENNMLHVTIKSHCSVILSPKEGVKSLTRKLLDILNHEQIIQELKEENEKLRQVLVEDLNIPPCKLQTSNSSRYTSPSEDCSSYSNRQRSPCEDCFDCRRKERKR</sequence>
<evidence type="ECO:0000256" key="2">
    <source>
        <dbReference type="SAM" id="MobiDB-lite"/>
    </source>
</evidence>